<accession>A0A1R1PSX9</accession>
<dbReference type="InterPro" id="IPR013517">
    <property type="entry name" value="FG-GAP"/>
</dbReference>
<keyword evidence="4" id="KW-1185">Reference proteome</keyword>
<name>A0A1R1PSX9_ZANCU</name>
<dbReference type="PANTHER" id="PTHR13412:SF0">
    <property type="entry name" value="T-CELL IMMUNOMODULATORY PROTEIN"/>
    <property type="match status" value="1"/>
</dbReference>
<dbReference type="AlphaFoldDB" id="A0A1R1PSX9"/>
<dbReference type="Gene3D" id="2.130.10.130">
    <property type="entry name" value="Integrin alpha, N-terminal"/>
    <property type="match status" value="1"/>
</dbReference>
<dbReference type="SUPFAM" id="SSF69318">
    <property type="entry name" value="Integrin alpha N-terminal domain"/>
    <property type="match status" value="1"/>
</dbReference>
<reference evidence="4" key="1">
    <citation type="submission" date="2017-01" db="EMBL/GenBank/DDBJ databases">
        <authorList>
            <person name="Wang Y."/>
            <person name="White M."/>
            <person name="Kvist S."/>
            <person name="Moncalvo J.-M."/>
        </authorList>
    </citation>
    <scope>NUCLEOTIDE SEQUENCE [LARGE SCALE GENOMIC DNA]</scope>
    <source>
        <strain evidence="4">COL-18-3</strain>
    </source>
</reference>
<keyword evidence="1" id="KW-0732">Signal</keyword>
<organism evidence="3 4">
    <name type="scientific">Zancudomyces culisetae</name>
    <name type="common">Gut fungus</name>
    <name type="synonym">Smittium culisetae</name>
    <dbReference type="NCBI Taxonomy" id="1213189"/>
    <lineage>
        <taxon>Eukaryota</taxon>
        <taxon>Fungi</taxon>
        <taxon>Fungi incertae sedis</taxon>
        <taxon>Zoopagomycota</taxon>
        <taxon>Kickxellomycotina</taxon>
        <taxon>Harpellomycetes</taxon>
        <taxon>Harpellales</taxon>
        <taxon>Legeriomycetaceae</taxon>
        <taxon>Zancudomyces</taxon>
    </lineage>
</organism>
<dbReference type="GO" id="GO:0005886">
    <property type="term" value="C:plasma membrane"/>
    <property type="evidence" value="ECO:0007669"/>
    <property type="project" value="TreeGrafter"/>
</dbReference>
<dbReference type="InterPro" id="IPR024881">
    <property type="entry name" value="Tip"/>
</dbReference>
<sequence>MATLKIDGFSKKEIEQSRKIIEDGDRFECENVVAADFMNRGMVDLMVMGSVYKKATGIFGREEKIKDLVVARIFRQINHKGRAAMSTKSTEGEVAFKEQGDIVGMFRGAQPMVLDFNGNRQLDLLGKKYMSENEMDNLEQDQAAQKRQKESGSSVFYSTATSTGDGTGFIHEYIEGETKFCELAQPHFSSVVDLNGDCVPDIFLHCVDNTFELWLNDGKSNFTLYSRNKISLSNSNDEIGQISFADINADGSLDMVYPVCNDKECRLEIVYNNQLPLCKNSYSGFSKECRTLAQVCMQNNKFSFDFEKVSLVV</sequence>
<dbReference type="InterPro" id="IPR028994">
    <property type="entry name" value="Integrin_alpha_N"/>
</dbReference>
<dbReference type="OrthoDB" id="10022113at2759"/>
<dbReference type="PANTHER" id="PTHR13412">
    <property type="entry name" value="T-CELL IMMUNOMODULATORY PROTEIN HOMOLOG"/>
    <property type="match status" value="1"/>
</dbReference>
<evidence type="ECO:0000256" key="1">
    <source>
        <dbReference type="ARBA" id="ARBA00022729"/>
    </source>
</evidence>
<evidence type="ECO:0000313" key="3">
    <source>
        <dbReference type="EMBL" id="OMH84068.1"/>
    </source>
</evidence>
<feature type="region of interest" description="Disordered" evidence="2">
    <location>
        <begin position="138"/>
        <end position="157"/>
    </location>
</feature>
<dbReference type="Pfam" id="PF13517">
    <property type="entry name" value="FG-GAP_3"/>
    <property type="match status" value="1"/>
</dbReference>
<dbReference type="EMBL" id="LSSK01000257">
    <property type="protein sequence ID" value="OMH84068.1"/>
    <property type="molecule type" value="Genomic_DNA"/>
</dbReference>
<proteinExistence type="predicted"/>
<comment type="caution">
    <text evidence="3">The sequence shown here is derived from an EMBL/GenBank/DDBJ whole genome shotgun (WGS) entry which is preliminary data.</text>
</comment>
<gene>
    <name evidence="3" type="ORF">AX774_g2414</name>
</gene>
<protein>
    <submittedName>
        <fullName evidence="3">T-cell immunomodulatory protein-like protein</fullName>
    </submittedName>
</protein>
<evidence type="ECO:0000256" key="2">
    <source>
        <dbReference type="SAM" id="MobiDB-lite"/>
    </source>
</evidence>
<feature type="compositionally biased region" description="Polar residues" evidence="2">
    <location>
        <begin position="140"/>
        <end position="157"/>
    </location>
</feature>
<dbReference type="Proteomes" id="UP000188320">
    <property type="component" value="Unassembled WGS sequence"/>
</dbReference>
<evidence type="ECO:0000313" key="4">
    <source>
        <dbReference type="Proteomes" id="UP000188320"/>
    </source>
</evidence>